<reference evidence="5 6" key="1">
    <citation type="journal article" date="2018" name="Mol. Biol. Evol.">
        <title>Broad Genomic Sampling Reveals a Smut Pathogenic Ancestry of the Fungal Clade Ustilaginomycotina.</title>
        <authorList>
            <person name="Kijpornyongpan T."/>
            <person name="Mondo S.J."/>
            <person name="Barry K."/>
            <person name="Sandor L."/>
            <person name="Lee J."/>
            <person name="Lipzen A."/>
            <person name="Pangilinan J."/>
            <person name="LaButti K."/>
            <person name="Hainaut M."/>
            <person name="Henrissat B."/>
            <person name="Grigoriev I.V."/>
            <person name="Spatafora J.W."/>
            <person name="Aime M.C."/>
        </authorList>
    </citation>
    <scope>NUCLEOTIDE SEQUENCE [LARGE SCALE GENOMIC DNA]</scope>
    <source>
        <strain evidence="5 6">MCA 3882</strain>
    </source>
</reference>
<dbReference type="InParanoid" id="A0A316VJD6"/>
<dbReference type="PROSITE" id="PS00061">
    <property type="entry name" value="ADH_SHORT"/>
    <property type="match status" value="1"/>
</dbReference>
<dbReference type="GO" id="GO:0016491">
    <property type="term" value="F:oxidoreductase activity"/>
    <property type="evidence" value="ECO:0007669"/>
    <property type="project" value="UniProtKB-KW"/>
</dbReference>
<accession>A0A316VJD6</accession>
<dbReference type="PRINTS" id="PR00081">
    <property type="entry name" value="GDHRDH"/>
</dbReference>
<dbReference type="GeneID" id="37018146"/>
<dbReference type="FunCoup" id="A0A316VJD6">
    <property type="interactions" value="78"/>
</dbReference>
<dbReference type="AlphaFoldDB" id="A0A316VJD6"/>
<evidence type="ECO:0000256" key="4">
    <source>
        <dbReference type="RuleBase" id="RU000363"/>
    </source>
</evidence>
<dbReference type="SUPFAM" id="SSF51735">
    <property type="entry name" value="NAD(P)-binding Rossmann-fold domains"/>
    <property type="match status" value="1"/>
</dbReference>
<evidence type="ECO:0000313" key="5">
    <source>
        <dbReference type="EMBL" id="PWN37732.1"/>
    </source>
</evidence>
<dbReference type="PANTHER" id="PTHR44169">
    <property type="entry name" value="NADPH-DEPENDENT 1-ACYLDIHYDROXYACETONE PHOSPHATE REDUCTASE"/>
    <property type="match status" value="1"/>
</dbReference>
<dbReference type="InterPro" id="IPR036291">
    <property type="entry name" value="NAD(P)-bd_dom_sf"/>
</dbReference>
<keyword evidence="3" id="KW-0560">Oxidoreductase</keyword>
<dbReference type="STRING" id="1280837.A0A316VJD6"/>
<keyword evidence="2" id="KW-0521">NADP</keyword>
<protein>
    <submittedName>
        <fullName evidence="5">NAD(P)-binding protein</fullName>
    </submittedName>
</protein>
<keyword evidence="6" id="KW-1185">Reference proteome</keyword>
<dbReference type="Pfam" id="PF00106">
    <property type="entry name" value="adh_short"/>
    <property type="match status" value="1"/>
</dbReference>
<dbReference type="OrthoDB" id="2102561at2759"/>
<dbReference type="GO" id="GO:0005783">
    <property type="term" value="C:endoplasmic reticulum"/>
    <property type="evidence" value="ECO:0007669"/>
    <property type="project" value="TreeGrafter"/>
</dbReference>
<dbReference type="Proteomes" id="UP000245771">
    <property type="component" value="Unassembled WGS sequence"/>
</dbReference>
<evidence type="ECO:0000256" key="3">
    <source>
        <dbReference type="ARBA" id="ARBA00023002"/>
    </source>
</evidence>
<dbReference type="InterPro" id="IPR020904">
    <property type="entry name" value="Sc_DH/Rdtase_CS"/>
</dbReference>
<dbReference type="PANTHER" id="PTHR44169:SF6">
    <property type="entry name" value="NADPH-DEPENDENT 1-ACYLDIHYDROXYACETONE PHOSPHATE REDUCTASE"/>
    <property type="match status" value="1"/>
</dbReference>
<evidence type="ECO:0000256" key="2">
    <source>
        <dbReference type="ARBA" id="ARBA00022857"/>
    </source>
</evidence>
<dbReference type="PRINTS" id="PR00080">
    <property type="entry name" value="SDRFAMILY"/>
</dbReference>
<proteinExistence type="inferred from homology"/>
<name>A0A316VJD6_9BASI</name>
<dbReference type="Gene3D" id="3.40.50.720">
    <property type="entry name" value="NAD(P)-binding Rossmann-like Domain"/>
    <property type="match status" value="1"/>
</dbReference>
<evidence type="ECO:0000256" key="1">
    <source>
        <dbReference type="ARBA" id="ARBA00006484"/>
    </source>
</evidence>
<organism evidence="5 6">
    <name type="scientific">Meira miltonrushii</name>
    <dbReference type="NCBI Taxonomy" id="1280837"/>
    <lineage>
        <taxon>Eukaryota</taxon>
        <taxon>Fungi</taxon>
        <taxon>Dikarya</taxon>
        <taxon>Basidiomycota</taxon>
        <taxon>Ustilaginomycotina</taxon>
        <taxon>Exobasidiomycetes</taxon>
        <taxon>Exobasidiales</taxon>
        <taxon>Brachybasidiaceae</taxon>
        <taxon>Meira</taxon>
    </lineage>
</organism>
<dbReference type="RefSeq" id="XP_025358034.1">
    <property type="nucleotide sequence ID" value="XM_025496365.1"/>
</dbReference>
<evidence type="ECO:0000313" key="6">
    <source>
        <dbReference type="Proteomes" id="UP000245771"/>
    </source>
</evidence>
<dbReference type="EMBL" id="KZ819602">
    <property type="protein sequence ID" value="PWN37732.1"/>
    <property type="molecule type" value="Genomic_DNA"/>
</dbReference>
<dbReference type="InterPro" id="IPR002347">
    <property type="entry name" value="SDR_fam"/>
</dbReference>
<gene>
    <name evidence="5" type="ORF">FA14DRAFT_119710</name>
</gene>
<sequence>MSSQKTVVFVTGSTEGGIGASICTEYAQNGAIVYAGVRKLEALGSLAKDTRIHPIVIDVTKEETVKSAVQKIIEESGQIDILVNNAGVNAAAGLAIEVPIEKYRQTFEVNYFGLLRVSQEVATHMAKRRKGAIVNIGSVAGYAHLPLSAAYSNSKAAVHSLSDVLRIELAPMGIHVLCVAPGKIKSGFGKQALETATYPTPDSPFYGAKDAISARTNYSQVGKCTPSSDLAKAIRASLSAPAWRRRSYLTYGELSTITWLTYYFPPFLRDRALTRRFKLDTISKK</sequence>
<comment type="similarity">
    <text evidence="1 4">Belongs to the short-chain dehydrogenases/reductases (SDR) family.</text>
</comment>